<proteinExistence type="predicted"/>
<dbReference type="PANTHER" id="PTHR31205:SF3">
    <property type="entry name" value="OS06G0161100 PROTEIN"/>
    <property type="match status" value="1"/>
</dbReference>
<sequence>MDSFPDRAHVRLRSRVRGTFLCADEDGYGVSLTGSRESLNTAWQVHRAARGGAVCVLLLGAAYGRYLALLPSPAPAGHRGHRAVQAAYATLMQGDIAWDVYVAGGGDHVVLSHHGSTNRLRANGRYRRWLNRVSVQGGGNLSTMMHWVVEPIPLRSEPPDLPFPTPLPHVSFRMIVYVRADDLEHLNLDDRGMFMFGDRSVFQLRSALANQLQEEHYTDITLCVRAGTRGRFIPLVTDLPRNRSPLFIVVLTTGSPAALALRYPDVDVQ</sequence>
<dbReference type="EMBL" id="CP144749">
    <property type="protein sequence ID" value="WVZ77947.1"/>
    <property type="molecule type" value="Genomic_DNA"/>
</dbReference>
<keyword evidence="4" id="KW-1185">Reference proteome</keyword>
<dbReference type="CDD" id="cd23340">
    <property type="entry name" value="beta-trefoil_FSCN_ACP-like"/>
    <property type="match status" value="1"/>
</dbReference>
<dbReference type="InterPro" id="IPR007679">
    <property type="entry name" value="DUF569"/>
</dbReference>
<dbReference type="Pfam" id="PF04601">
    <property type="entry name" value="DUF569"/>
    <property type="match status" value="1"/>
</dbReference>
<feature type="domain" description="DUF569" evidence="2">
    <location>
        <begin position="173"/>
        <end position="251"/>
    </location>
</feature>
<protein>
    <recommendedName>
        <fullName evidence="5">DUF569 domain-containing protein</fullName>
    </recommendedName>
</protein>
<dbReference type="InterPro" id="IPR008999">
    <property type="entry name" value="Actin-crosslinking"/>
</dbReference>
<gene>
    <name evidence="3" type="ORF">U9M48_025734</name>
</gene>
<dbReference type="InterPro" id="IPR054726">
    <property type="entry name" value="Ubiq_DUF569-assoc"/>
</dbReference>
<organism evidence="3 4">
    <name type="scientific">Paspalum notatum var. saurae</name>
    <dbReference type="NCBI Taxonomy" id="547442"/>
    <lineage>
        <taxon>Eukaryota</taxon>
        <taxon>Viridiplantae</taxon>
        <taxon>Streptophyta</taxon>
        <taxon>Embryophyta</taxon>
        <taxon>Tracheophyta</taxon>
        <taxon>Spermatophyta</taxon>
        <taxon>Magnoliopsida</taxon>
        <taxon>Liliopsida</taxon>
        <taxon>Poales</taxon>
        <taxon>Poaceae</taxon>
        <taxon>PACMAD clade</taxon>
        <taxon>Panicoideae</taxon>
        <taxon>Andropogonodae</taxon>
        <taxon>Paspaleae</taxon>
        <taxon>Paspalinae</taxon>
        <taxon>Paspalum</taxon>
    </lineage>
</organism>
<evidence type="ECO:0000313" key="4">
    <source>
        <dbReference type="Proteomes" id="UP001341281"/>
    </source>
</evidence>
<accession>A0AAQ3TTW0</accession>
<evidence type="ECO:0000259" key="1">
    <source>
        <dbReference type="Pfam" id="PF04601"/>
    </source>
</evidence>
<evidence type="ECO:0000313" key="3">
    <source>
        <dbReference type="EMBL" id="WVZ77947.1"/>
    </source>
</evidence>
<evidence type="ECO:0008006" key="5">
    <source>
        <dbReference type="Google" id="ProtNLM"/>
    </source>
</evidence>
<feature type="domain" description="DUF569" evidence="1">
    <location>
        <begin position="1"/>
        <end position="148"/>
    </location>
</feature>
<dbReference type="Proteomes" id="UP001341281">
    <property type="component" value="Chromosome 05"/>
</dbReference>
<evidence type="ECO:0000259" key="2">
    <source>
        <dbReference type="Pfam" id="PF22932"/>
    </source>
</evidence>
<reference evidence="3 4" key="1">
    <citation type="submission" date="2024-02" db="EMBL/GenBank/DDBJ databases">
        <title>High-quality chromosome-scale genome assembly of Pensacola bahiagrass (Paspalum notatum Flugge var. saurae).</title>
        <authorList>
            <person name="Vega J.M."/>
            <person name="Podio M."/>
            <person name="Orjuela J."/>
            <person name="Siena L.A."/>
            <person name="Pessino S.C."/>
            <person name="Combes M.C."/>
            <person name="Mariac C."/>
            <person name="Albertini E."/>
            <person name="Pupilli F."/>
            <person name="Ortiz J.P.A."/>
            <person name="Leblanc O."/>
        </authorList>
    </citation>
    <scope>NUCLEOTIDE SEQUENCE [LARGE SCALE GENOMIC DNA]</scope>
    <source>
        <strain evidence="3">R1</strain>
        <tissue evidence="3">Leaf</tissue>
    </source>
</reference>
<dbReference type="Pfam" id="PF22932">
    <property type="entry name" value="Ubiq_DUF_assoc"/>
    <property type="match status" value="1"/>
</dbReference>
<dbReference type="AlphaFoldDB" id="A0AAQ3TTW0"/>
<name>A0AAQ3TTW0_PASNO</name>
<dbReference type="PANTHER" id="PTHR31205">
    <property type="entry name" value="ACTIN CROSS-LINKING PROTEIN (DUF569)"/>
    <property type="match status" value="1"/>
</dbReference>
<dbReference type="SUPFAM" id="SSF50405">
    <property type="entry name" value="Actin-crosslinking proteins"/>
    <property type="match status" value="1"/>
</dbReference>